<dbReference type="PANTHER" id="PTHR30204:SF58">
    <property type="entry name" value="HTH-TYPE TRANSCRIPTIONAL REGULATOR YFMP"/>
    <property type="match status" value="1"/>
</dbReference>
<proteinExistence type="predicted"/>
<gene>
    <name evidence="4" type="ORF">J2R62_04720</name>
</gene>
<sequence>MPDSIHYSISELANEFEITTRSIRFYEDEGLLSPRRKGNTRIYSKQDRIRLQLILRGKRLGFTLAEIKILFDWYDSERDNRAQIRSMQNLIEDKRIQLQQQIEDAHLVLSELNAADKLCDMALKKMEDRRLKK</sequence>
<dbReference type="RefSeq" id="WP_207541723.1">
    <property type="nucleotide sequence ID" value="NZ_JAFNAA010000004.1"/>
</dbReference>
<dbReference type="SUPFAM" id="SSF46955">
    <property type="entry name" value="Putative DNA-binding domain"/>
    <property type="match status" value="1"/>
</dbReference>
<dbReference type="SMART" id="SM00422">
    <property type="entry name" value="HTH_MERR"/>
    <property type="match status" value="1"/>
</dbReference>
<dbReference type="InterPro" id="IPR000551">
    <property type="entry name" value="MerR-type_HTH_dom"/>
</dbReference>
<name>A0A8I1W409_PLESH</name>
<dbReference type="AlphaFoldDB" id="A0A8I1W409"/>
<dbReference type="PANTHER" id="PTHR30204">
    <property type="entry name" value="REDOX-CYCLING DRUG-SENSING TRANSCRIPTIONAL ACTIVATOR SOXR"/>
    <property type="match status" value="1"/>
</dbReference>
<dbReference type="CDD" id="cd04776">
    <property type="entry name" value="HTH_GnyR"/>
    <property type="match status" value="1"/>
</dbReference>
<reference evidence="4" key="1">
    <citation type="submission" date="2021-03" db="EMBL/GenBank/DDBJ databases">
        <title>Plesiomonas shigelloides zfcc0051, isolated from zebrafish feces.</title>
        <authorList>
            <person name="Vanderhoek Z."/>
            <person name="Gaulke C."/>
        </authorList>
    </citation>
    <scope>NUCLEOTIDE SEQUENCE</scope>
    <source>
        <strain evidence="4">Zfcc0051</strain>
    </source>
</reference>
<comment type="caution">
    <text evidence="4">The sequence shown here is derived from an EMBL/GenBank/DDBJ whole genome shotgun (WGS) entry which is preliminary data.</text>
</comment>
<dbReference type="Gene3D" id="1.10.1660.10">
    <property type="match status" value="1"/>
</dbReference>
<accession>A0A8I1W409</accession>
<evidence type="ECO:0000313" key="5">
    <source>
        <dbReference type="Proteomes" id="UP000664658"/>
    </source>
</evidence>
<feature type="domain" description="HTH merR-type" evidence="3">
    <location>
        <begin position="6"/>
        <end position="73"/>
    </location>
</feature>
<dbReference type="InterPro" id="IPR009061">
    <property type="entry name" value="DNA-bd_dom_put_sf"/>
</dbReference>
<keyword evidence="2" id="KW-0175">Coiled coil</keyword>
<feature type="coiled-coil region" evidence="2">
    <location>
        <begin position="84"/>
        <end position="115"/>
    </location>
</feature>
<protein>
    <submittedName>
        <fullName evidence="4">MerR family DNA-binding transcriptional regulator</fullName>
    </submittedName>
</protein>
<dbReference type="InterPro" id="IPR047057">
    <property type="entry name" value="MerR_fam"/>
</dbReference>
<dbReference type="GO" id="GO:0003700">
    <property type="term" value="F:DNA-binding transcription factor activity"/>
    <property type="evidence" value="ECO:0007669"/>
    <property type="project" value="InterPro"/>
</dbReference>
<dbReference type="Proteomes" id="UP000664658">
    <property type="component" value="Unassembled WGS sequence"/>
</dbReference>
<dbReference type="GO" id="GO:0003677">
    <property type="term" value="F:DNA binding"/>
    <property type="evidence" value="ECO:0007669"/>
    <property type="project" value="UniProtKB-KW"/>
</dbReference>
<keyword evidence="1 4" id="KW-0238">DNA-binding</keyword>
<evidence type="ECO:0000313" key="4">
    <source>
        <dbReference type="EMBL" id="MBO1107534.1"/>
    </source>
</evidence>
<dbReference type="PROSITE" id="PS50937">
    <property type="entry name" value="HTH_MERR_2"/>
    <property type="match status" value="1"/>
</dbReference>
<evidence type="ECO:0000259" key="3">
    <source>
        <dbReference type="PROSITE" id="PS50937"/>
    </source>
</evidence>
<evidence type="ECO:0000256" key="2">
    <source>
        <dbReference type="SAM" id="Coils"/>
    </source>
</evidence>
<evidence type="ECO:0000256" key="1">
    <source>
        <dbReference type="ARBA" id="ARBA00023125"/>
    </source>
</evidence>
<organism evidence="4 5">
    <name type="scientific">Plesiomonas shigelloides</name>
    <name type="common">Aeromonas shigelloides</name>
    <dbReference type="NCBI Taxonomy" id="703"/>
    <lineage>
        <taxon>Bacteria</taxon>
        <taxon>Pseudomonadati</taxon>
        <taxon>Pseudomonadota</taxon>
        <taxon>Gammaproteobacteria</taxon>
        <taxon>Enterobacterales</taxon>
        <taxon>Enterobacteriaceae</taxon>
        <taxon>Plesiomonas</taxon>
    </lineage>
</organism>
<dbReference type="EMBL" id="JAFNAA010000004">
    <property type="protein sequence ID" value="MBO1107534.1"/>
    <property type="molecule type" value="Genomic_DNA"/>
</dbReference>
<dbReference type="Pfam" id="PF13411">
    <property type="entry name" value="MerR_1"/>
    <property type="match status" value="1"/>
</dbReference>